<keyword evidence="2" id="KW-1185">Reference proteome</keyword>
<comment type="caution">
    <text evidence="1">The sequence shown here is derived from an EMBL/GenBank/DDBJ whole genome shotgun (WGS) entry which is preliminary data.</text>
</comment>
<sequence length="38" mass="4511">MIVEKLFILGKSKLAYKENCKKEISHLKLLGNYQIRFN</sequence>
<accession>A0ABP2ZWA4</accession>
<name>A0ABP2ZWA4_9FLAO</name>
<reference evidence="1 2" key="1">
    <citation type="submission" date="2013-08" db="EMBL/GenBank/DDBJ databases">
        <title>Flavobacterium saliperosum type strain genome sequencing.</title>
        <authorList>
            <person name="Lee K."/>
            <person name="Yi H."/>
            <person name="Park S."/>
            <person name="Chun J."/>
        </authorList>
    </citation>
    <scope>NUCLEOTIDE SEQUENCE [LARGE SCALE GENOMIC DNA]</scope>
    <source>
        <strain evidence="1 2">S13</strain>
    </source>
</reference>
<dbReference type="Proteomes" id="UP000018234">
    <property type="component" value="Unassembled WGS sequence"/>
</dbReference>
<dbReference type="EMBL" id="AVFO01000030">
    <property type="protein sequence ID" value="ESU25560.1"/>
    <property type="molecule type" value="Genomic_DNA"/>
</dbReference>
<protein>
    <submittedName>
        <fullName evidence="1">Uncharacterized protein</fullName>
    </submittedName>
</protein>
<evidence type="ECO:0000313" key="1">
    <source>
        <dbReference type="EMBL" id="ESU25560.1"/>
    </source>
</evidence>
<gene>
    <name evidence="1" type="ORF">FSS13T_17970</name>
</gene>
<evidence type="ECO:0000313" key="2">
    <source>
        <dbReference type="Proteomes" id="UP000018234"/>
    </source>
</evidence>
<proteinExistence type="predicted"/>
<organism evidence="1 2">
    <name type="scientific">Flavobacterium saliperosum S13</name>
    <dbReference type="NCBI Taxonomy" id="1341155"/>
    <lineage>
        <taxon>Bacteria</taxon>
        <taxon>Pseudomonadati</taxon>
        <taxon>Bacteroidota</taxon>
        <taxon>Flavobacteriia</taxon>
        <taxon>Flavobacteriales</taxon>
        <taxon>Flavobacteriaceae</taxon>
        <taxon>Flavobacterium</taxon>
    </lineage>
</organism>